<dbReference type="InterPro" id="IPR005331">
    <property type="entry name" value="Sulfotransferase"/>
</dbReference>
<dbReference type="Pfam" id="PF03567">
    <property type="entry name" value="Sulfotransfer_2"/>
    <property type="match status" value="1"/>
</dbReference>
<dbReference type="EMBL" id="PGTY01000001">
    <property type="protein sequence ID" value="PJI92672.1"/>
    <property type="molecule type" value="Genomic_DNA"/>
</dbReference>
<dbReference type="RefSeq" id="WP_100367465.1">
    <property type="nucleotide sequence ID" value="NZ_PGTY01000001.1"/>
</dbReference>
<dbReference type="OrthoDB" id="7444642at2"/>
<dbReference type="InterPro" id="IPR027417">
    <property type="entry name" value="P-loop_NTPase"/>
</dbReference>
<dbReference type="Proteomes" id="UP000228531">
    <property type="component" value="Unassembled WGS sequence"/>
</dbReference>
<dbReference type="GO" id="GO:0008146">
    <property type="term" value="F:sulfotransferase activity"/>
    <property type="evidence" value="ECO:0007669"/>
    <property type="project" value="InterPro"/>
</dbReference>
<reference evidence="1 2" key="1">
    <citation type="submission" date="2017-11" db="EMBL/GenBank/DDBJ databases">
        <title>Genomic Encyclopedia of Archaeal and Bacterial Type Strains, Phase II (KMG-II): From Individual Species to Whole Genera.</title>
        <authorList>
            <person name="Goeker M."/>
        </authorList>
    </citation>
    <scope>NUCLEOTIDE SEQUENCE [LARGE SCALE GENOMIC DNA]</scope>
    <source>
        <strain evidence="1 2">DSM 29128</strain>
    </source>
</reference>
<dbReference type="GO" id="GO:0016020">
    <property type="term" value="C:membrane"/>
    <property type="evidence" value="ECO:0007669"/>
    <property type="project" value="InterPro"/>
</dbReference>
<organism evidence="1 2">
    <name type="scientific">Yoonia maricola</name>
    <dbReference type="NCBI Taxonomy" id="420999"/>
    <lineage>
        <taxon>Bacteria</taxon>
        <taxon>Pseudomonadati</taxon>
        <taxon>Pseudomonadota</taxon>
        <taxon>Alphaproteobacteria</taxon>
        <taxon>Rhodobacterales</taxon>
        <taxon>Paracoccaceae</taxon>
        <taxon>Yoonia</taxon>
    </lineage>
</organism>
<proteinExistence type="predicted"/>
<dbReference type="Gene3D" id="3.40.50.300">
    <property type="entry name" value="P-loop containing nucleotide triphosphate hydrolases"/>
    <property type="match status" value="1"/>
</dbReference>
<evidence type="ECO:0000313" key="1">
    <source>
        <dbReference type="EMBL" id="PJI92672.1"/>
    </source>
</evidence>
<keyword evidence="2" id="KW-1185">Reference proteome</keyword>
<comment type="caution">
    <text evidence="1">The sequence shown here is derived from an EMBL/GenBank/DDBJ whole genome shotgun (WGS) entry which is preliminary data.</text>
</comment>
<accession>A0A2M8WP06</accession>
<sequence>MPAFRFRDKLILFIHIPKAGGTSIKSWMSEHAAESLYMKHRSEMFPLVPQHFHAELLDELFAPAFFDYSFCVTRNPYSRALSEYNYRITRPRLKNKLLPKPSFESWLQKSFARYKKDPYIFSNHLRPQHMFPIAETEVFRLEDGLEPLQERLAMMTGIGFAADLPHKNPSQKSVTAISDEAAAQIRAFYADDFKRFDYDPDNWSDI</sequence>
<dbReference type="AlphaFoldDB" id="A0A2M8WP06"/>
<gene>
    <name evidence="1" type="ORF">BC777_1531</name>
</gene>
<name>A0A2M8WP06_9RHOB</name>
<keyword evidence="1" id="KW-0808">Transferase</keyword>
<protein>
    <submittedName>
        <fullName evidence="1">Sulfotransferase family protein</fullName>
    </submittedName>
</protein>
<evidence type="ECO:0000313" key="2">
    <source>
        <dbReference type="Proteomes" id="UP000228531"/>
    </source>
</evidence>
<dbReference type="SUPFAM" id="SSF52540">
    <property type="entry name" value="P-loop containing nucleoside triphosphate hydrolases"/>
    <property type="match status" value="1"/>
</dbReference>